<dbReference type="PROSITE" id="PS50181">
    <property type="entry name" value="FBOX"/>
    <property type="match status" value="1"/>
</dbReference>
<dbReference type="Pfam" id="PF12937">
    <property type="entry name" value="F-box-like"/>
    <property type="match status" value="1"/>
</dbReference>
<keyword evidence="4" id="KW-1185">Reference proteome</keyword>
<dbReference type="Gene3D" id="1.20.1280.50">
    <property type="match status" value="1"/>
</dbReference>
<feature type="region of interest" description="Disordered" evidence="1">
    <location>
        <begin position="279"/>
        <end position="323"/>
    </location>
</feature>
<proteinExistence type="predicted"/>
<dbReference type="AlphaFoldDB" id="A0A436ZTH1"/>
<dbReference type="EMBL" id="SAEB01000009">
    <property type="protein sequence ID" value="RVD82135.1"/>
    <property type="molecule type" value="Genomic_DNA"/>
</dbReference>
<dbReference type="InterPro" id="IPR036047">
    <property type="entry name" value="F-box-like_dom_sf"/>
</dbReference>
<dbReference type="VEuPathDB" id="FungiDB:DFL_006569"/>
<evidence type="ECO:0000259" key="2">
    <source>
        <dbReference type="PROSITE" id="PS50181"/>
    </source>
</evidence>
<evidence type="ECO:0000256" key="1">
    <source>
        <dbReference type="SAM" id="MobiDB-lite"/>
    </source>
</evidence>
<dbReference type="SMART" id="SM00256">
    <property type="entry name" value="FBOX"/>
    <property type="match status" value="1"/>
</dbReference>
<gene>
    <name evidence="3" type="ORF">DFL_006569</name>
</gene>
<dbReference type="InterPro" id="IPR001810">
    <property type="entry name" value="F-box_dom"/>
</dbReference>
<reference evidence="3 4" key="1">
    <citation type="submission" date="2019-01" db="EMBL/GenBank/DDBJ databases">
        <title>Intercellular communication is required for trap formation in the nematode-trapping fungus Duddingtonia flagrans.</title>
        <authorList>
            <person name="Youssar L."/>
            <person name="Wernet V."/>
            <person name="Hensel N."/>
            <person name="Hildebrandt H.-G."/>
            <person name="Fischer R."/>
        </authorList>
    </citation>
    <scope>NUCLEOTIDE SEQUENCE [LARGE SCALE GENOMIC DNA]</scope>
    <source>
        <strain evidence="3 4">CBS H-5679</strain>
    </source>
</reference>
<feature type="domain" description="F-box" evidence="2">
    <location>
        <begin position="103"/>
        <end position="138"/>
    </location>
</feature>
<sequence>MVCDIDQLIAPYCLVGLGRVHIDPASKLLNTLIIECLTSLNSHLLFSPAASPRFHYIPNQIHETSISQSLQLAQQSDLLPIMETSTAEPSTHDPFILPIRTHPAEIGDLPLELHQQILSYLPWRDQLNCEHVCKAWREDLRGRLSQPRSIVAPWLPQQDFDLALYGALVVHTLVTNCKPFAFRCRKGYILYPSEEIVPDYIFQELGVALEKEGVEVVQCISEFNFIEKVGTGTDTKLAEYPVVNLSFLNDMLVNPAFVDEDEIKKLYVRFALQESVPPIEEAKNEGTSDSSDQMATDTNNGDDDDDDDDGDNDSDSEAGDTSVFSGLTRKTLSSASFTTDVNLNPDGCSTNIFYRLTLGSLLFRMRDNLLREIIRVKGLDPENPTYPEDLGVEGIVLFDNERAVMKRGYETGTVIIEQLQFERCRESQALSISFNGMIVAEGGLEALMGGGGEAFDSQN</sequence>
<name>A0A436ZTH1_ARTFL</name>
<comment type="caution">
    <text evidence="3">The sequence shown here is derived from an EMBL/GenBank/DDBJ whole genome shotgun (WGS) entry which is preliminary data.</text>
</comment>
<evidence type="ECO:0000313" key="4">
    <source>
        <dbReference type="Proteomes" id="UP000283090"/>
    </source>
</evidence>
<dbReference type="GeneID" id="93588880"/>
<evidence type="ECO:0000313" key="3">
    <source>
        <dbReference type="EMBL" id="RVD82135.1"/>
    </source>
</evidence>
<dbReference type="RefSeq" id="XP_067487679.1">
    <property type="nucleotide sequence ID" value="XM_067636019.1"/>
</dbReference>
<feature type="compositionally biased region" description="Acidic residues" evidence="1">
    <location>
        <begin position="300"/>
        <end position="318"/>
    </location>
</feature>
<dbReference type="SUPFAM" id="SSF81383">
    <property type="entry name" value="F-box domain"/>
    <property type="match status" value="1"/>
</dbReference>
<dbReference type="Proteomes" id="UP000283090">
    <property type="component" value="Unassembled WGS sequence"/>
</dbReference>
<organism evidence="3 4">
    <name type="scientific">Arthrobotrys flagrans</name>
    <name type="common">Nematode-trapping fungus</name>
    <name type="synonym">Trichothecium flagrans</name>
    <dbReference type="NCBI Taxonomy" id="97331"/>
    <lineage>
        <taxon>Eukaryota</taxon>
        <taxon>Fungi</taxon>
        <taxon>Dikarya</taxon>
        <taxon>Ascomycota</taxon>
        <taxon>Pezizomycotina</taxon>
        <taxon>Orbiliomycetes</taxon>
        <taxon>Orbiliales</taxon>
        <taxon>Orbiliaceae</taxon>
        <taxon>Arthrobotrys</taxon>
    </lineage>
</organism>
<protein>
    <recommendedName>
        <fullName evidence="2">F-box domain-containing protein</fullName>
    </recommendedName>
</protein>
<dbReference type="OrthoDB" id="6577359at2759"/>
<accession>A0A436ZTH1</accession>